<comment type="caution">
    <text evidence="1">The sequence shown here is derived from an EMBL/GenBank/DDBJ whole genome shotgun (WGS) entry which is preliminary data.</text>
</comment>
<gene>
    <name evidence="1" type="ORF">GTC6_13375</name>
</gene>
<accession>R7Y9C4</accession>
<dbReference type="AlphaFoldDB" id="R7Y9C4"/>
<protein>
    <submittedName>
        <fullName evidence="1">Uncharacterized protein</fullName>
    </submittedName>
</protein>
<evidence type="ECO:0000313" key="2">
    <source>
        <dbReference type="Proteomes" id="UP000013569"/>
    </source>
</evidence>
<reference evidence="1 2" key="1">
    <citation type="journal article" date="2013" name="Genome Announc.">
        <title>Draft Genome Sequence of a Benzothiophene-Desulfurizing Bacterium, Gordona terrae Strain C-6.</title>
        <authorList>
            <person name="Wang W."/>
            <person name="Ma T."/>
            <person name="Ren Y."/>
            <person name="Li G."/>
        </authorList>
    </citation>
    <scope>NUCLEOTIDE SEQUENCE [LARGE SCALE GENOMIC DNA]</scope>
    <source>
        <strain evidence="1 2">C-6</strain>
    </source>
</reference>
<dbReference type="PATRIC" id="fig|1316928.3.peg.2692"/>
<dbReference type="EMBL" id="AQPW01000014">
    <property type="protein sequence ID" value="EON32354.1"/>
    <property type="molecule type" value="Genomic_DNA"/>
</dbReference>
<name>R7Y9C4_9ACTN</name>
<sequence>MLALMIAVSVALEDPRDFENNVADTTKLSVGECLTMGELAGELEVETVDCGYRGFHYAVAARVQTQNECGSEYVVFWYEERLYAGGRPRIEDVLCLASVHQQGFCYSEPPTDAPNALAKVSEIDCSRVPPQVPGGYTYFKVETKVAALPRCAAGQIDYFAPKPTPAGYCLTYFEP</sequence>
<dbReference type="Proteomes" id="UP000013569">
    <property type="component" value="Unassembled WGS sequence"/>
</dbReference>
<evidence type="ECO:0000313" key="1">
    <source>
        <dbReference type="EMBL" id="EON32354.1"/>
    </source>
</evidence>
<proteinExistence type="predicted"/>
<organism evidence="1 2">
    <name type="scientific">Gordonia terrae C-6</name>
    <dbReference type="NCBI Taxonomy" id="1316928"/>
    <lineage>
        <taxon>Bacteria</taxon>
        <taxon>Bacillati</taxon>
        <taxon>Actinomycetota</taxon>
        <taxon>Actinomycetes</taxon>
        <taxon>Mycobacteriales</taxon>
        <taxon>Gordoniaceae</taxon>
        <taxon>Gordonia</taxon>
    </lineage>
</organism>